<evidence type="ECO:0008006" key="3">
    <source>
        <dbReference type="Google" id="ProtNLM"/>
    </source>
</evidence>
<dbReference type="Proteomes" id="UP001432322">
    <property type="component" value="Unassembled WGS sequence"/>
</dbReference>
<comment type="caution">
    <text evidence="1">The sequence shown here is derived from an EMBL/GenBank/DDBJ whole genome shotgun (WGS) entry which is preliminary data.</text>
</comment>
<evidence type="ECO:0000313" key="2">
    <source>
        <dbReference type="Proteomes" id="UP001432322"/>
    </source>
</evidence>
<dbReference type="PANTHER" id="PTHR21148">
    <property type="entry name" value="THIOREDOXIN DOMAIN-CONTAINING PROTEIN 9"/>
    <property type="match status" value="1"/>
</dbReference>
<name>A0AAV5VLD8_9BILA</name>
<evidence type="ECO:0000313" key="1">
    <source>
        <dbReference type="EMBL" id="GMT19199.1"/>
    </source>
</evidence>
<dbReference type="AlphaFoldDB" id="A0AAV5VLD8"/>
<dbReference type="InterPro" id="IPR036249">
    <property type="entry name" value="Thioredoxin-like_sf"/>
</dbReference>
<dbReference type="EMBL" id="BTSY01000003">
    <property type="protein sequence ID" value="GMT19199.1"/>
    <property type="molecule type" value="Genomic_DNA"/>
</dbReference>
<dbReference type="Gene3D" id="3.40.30.10">
    <property type="entry name" value="Glutaredoxin"/>
    <property type="match status" value="1"/>
</dbReference>
<proteinExistence type="predicted"/>
<gene>
    <name evidence="1" type="ORF">PFISCL1PPCAC_10496</name>
</gene>
<dbReference type="SUPFAM" id="SSF52833">
    <property type="entry name" value="Thioredoxin-like"/>
    <property type="match status" value="1"/>
</dbReference>
<reference evidence="1" key="1">
    <citation type="submission" date="2023-10" db="EMBL/GenBank/DDBJ databases">
        <title>Genome assembly of Pristionchus species.</title>
        <authorList>
            <person name="Yoshida K."/>
            <person name="Sommer R.J."/>
        </authorList>
    </citation>
    <scope>NUCLEOTIDE SEQUENCE</scope>
    <source>
        <strain evidence="1">RS5133</strain>
    </source>
</reference>
<dbReference type="CDD" id="cd02989">
    <property type="entry name" value="Phd_like_TxnDC9"/>
    <property type="match status" value="1"/>
</dbReference>
<feature type="non-terminal residue" evidence="1">
    <location>
        <position position="1"/>
    </location>
</feature>
<accession>A0AAV5VLD8</accession>
<organism evidence="1 2">
    <name type="scientific">Pristionchus fissidentatus</name>
    <dbReference type="NCBI Taxonomy" id="1538716"/>
    <lineage>
        <taxon>Eukaryota</taxon>
        <taxon>Metazoa</taxon>
        <taxon>Ecdysozoa</taxon>
        <taxon>Nematoda</taxon>
        <taxon>Chromadorea</taxon>
        <taxon>Rhabditida</taxon>
        <taxon>Rhabditina</taxon>
        <taxon>Diplogasteromorpha</taxon>
        <taxon>Diplogasteroidea</taxon>
        <taxon>Neodiplogasteridae</taxon>
        <taxon>Pristionchus</taxon>
    </lineage>
</organism>
<keyword evidence="2" id="KW-1185">Reference proteome</keyword>
<sequence length="214" mass="24608">NKKKLRMASSQLGNILGAQLANAVKIVEEQVDEELKRMETLDEDDIEVIRRKRIEDMKKAQSKRQDMITMGHGKYAEVADEREFFEATKKSNKVVCLFFTASSERSKIVDKHMERIAPKYIGTRFIKIDAERAKFLSTRLNIRVIPTIAVIVNQNTTDYIRGFDDLGGHDEFKTEVLEARLARSGVITLEKKQEVKKEKKIIRCGNDSDSAEDW</sequence>
<protein>
    <recommendedName>
        <fullName evidence="3">Thioredoxin domain-containing protein</fullName>
    </recommendedName>
</protein>